<evidence type="ECO:0000313" key="19">
    <source>
        <dbReference type="Proteomes" id="UP000294547"/>
    </source>
</evidence>
<feature type="domain" description="Polysaccharide export protein N-terminal" evidence="16">
    <location>
        <begin position="79"/>
        <end position="162"/>
    </location>
</feature>
<dbReference type="InterPro" id="IPR054765">
    <property type="entry name" value="SLBB_dom"/>
</dbReference>
<evidence type="ECO:0000256" key="3">
    <source>
        <dbReference type="ARBA" id="ARBA00022448"/>
    </source>
</evidence>
<evidence type="ECO:0000256" key="2">
    <source>
        <dbReference type="ARBA" id="ARBA00009450"/>
    </source>
</evidence>
<keyword evidence="10" id="KW-0626">Porin</keyword>
<evidence type="ECO:0000256" key="4">
    <source>
        <dbReference type="ARBA" id="ARBA00022452"/>
    </source>
</evidence>
<accession>A0A4R6R6F7</accession>
<evidence type="ECO:0000256" key="1">
    <source>
        <dbReference type="ARBA" id="ARBA00004571"/>
    </source>
</evidence>
<evidence type="ECO:0000256" key="11">
    <source>
        <dbReference type="ARBA" id="ARBA00023136"/>
    </source>
</evidence>
<keyword evidence="3" id="KW-0813">Transport</keyword>
<keyword evidence="12" id="KW-0564">Palmitate</keyword>
<dbReference type="AlphaFoldDB" id="A0A4R6R6F7"/>
<feature type="chain" id="PRO_5020972109" evidence="15">
    <location>
        <begin position="25"/>
        <end position="385"/>
    </location>
</feature>
<dbReference type="GO" id="GO:0046930">
    <property type="term" value="C:pore complex"/>
    <property type="evidence" value="ECO:0007669"/>
    <property type="project" value="UniProtKB-KW"/>
</dbReference>
<dbReference type="GO" id="GO:0006811">
    <property type="term" value="P:monoatomic ion transport"/>
    <property type="evidence" value="ECO:0007669"/>
    <property type="project" value="UniProtKB-KW"/>
</dbReference>
<keyword evidence="13" id="KW-0998">Cell outer membrane</keyword>
<evidence type="ECO:0000256" key="10">
    <source>
        <dbReference type="ARBA" id="ARBA00023114"/>
    </source>
</evidence>
<dbReference type="EMBL" id="SNXY01000012">
    <property type="protein sequence ID" value="TDP81520.1"/>
    <property type="molecule type" value="Genomic_DNA"/>
</dbReference>
<evidence type="ECO:0000256" key="6">
    <source>
        <dbReference type="ARBA" id="ARBA00022692"/>
    </source>
</evidence>
<evidence type="ECO:0000259" key="16">
    <source>
        <dbReference type="Pfam" id="PF02563"/>
    </source>
</evidence>
<feature type="signal peptide" evidence="15">
    <location>
        <begin position="1"/>
        <end position="24"/>
    </location>
</feature>
<evidence type="ECO:0000256" key="8">
    <source>
        <dbReference type="ARBA" id="ARBA00023047"/>
    </source>
</evidence>
<feature type="domain" description="SLBB" evidence="17">
    <location>
        <begin position="248"/>
        <end position="349"/>
    </location>
</feature>
<keyword evidence="5" id="KW-0762">Sugar transport</keyword>
<proteinExistence type="inferred from homology"/>
<dbReference type="Pfam" id="PF02563">
    <property type="entry name" value="Poly_export"/>
    <property type="match status" value="1"/>
</dbReference>
<comment type="similarity">
    <text evidence="2">Belongs to the BexD/CtrA/VexA family.</text>
</comment>
<dbReference type="Gene3D" id="3.30.1950.10">
    <property type="entry name" value="wza like domain"/>
    <property type="match status" value="1"/>
</dbReference>
<dbReference type="Proteomes" id="UP000294547">
    <property type="component" value="Unassembled WGS sequence"/>
</dbReference>
<reference evidence="18 19" key="1">
    <citation type="submission" date="2019-03" db="EMBL/GenBank/DDBJ databases">
        <title>Genomic Encyclopedia of Type Strains, Phase IV (KMG-IV): sequencing the most valuable type-strain genomes for metagenomic binning, comparative biology and taxonomic classification.</title>
        <authorList>
            <person name="Goeker M."/>
        </authorList>
    </citation>
    <scope>NUCLEOTIDE SEQUENCE [LARGE SCALE GENOMIC DNA]</scope>
    <source>
        <strain evidence="18 19">DSM 102969</strain>
    </source>
</reference>
<keyword evidence="14" id="KW-0449">Lipoprotein</keyword>
<dbReference type="GO" id="GO:0015159">
    <property type="term" value="F:polysaccharide transmembrane transporter activity"/>
    <property type="evidence" value="ECO:0007669"/>
    <property type="project" value="InterPro"/>
</dbReference>
<keyword evidence="6" id="KW-0812">Transmembrane</keyword>
<keyword evidence="11" id="KW-0472">Membrane</keyword>
<evidence type="ECO:0000313" key="18">
    <source>
        <dbReference type="EMBL" id="TDP81520.1"/>
    </source>
</evidence>
<keyword evidence="7 15" id="KW-0732">Signal</keyword>
<evidence type="ECO:0000256" key="13">
    <source>
        <dbReference type="ARBA" id="ARBA00023237"/>
    </source>
</evidence>
<dbReference type="PANTHER" id="PTHR33619">
    <property type="entry name" value="POLYSACCHARIDE EXPORT PROTEIN GFCE-RELATED"/>
    <property type="match status" value="1"/>
</dbReference>
<evidence type="ECO:0000256" key="15">
    <source>
        <dbReference type="SAM" id="SignalP"/>
    </source>
</evidence>
<dbReference type="PANTHER" id="PTHR33619:SF3">
    <property type="entry name" value="POLYSACCHARIDE EXPORT PROTEIN GFCE-RELATED"/>
    <property type="match status" value="1"/>
</dbReference>
<dbReference type="Pfam" id="PF22461">
    <property type="entry name" value="SLBB_2"/>
    <property type="match status" value="2"/>
</dbReference>
<keyword evidence="4" id="KW-1134">Transmembrane beta strand</keyword>
<dbReference type="GO" id="GO:0009279">
    <property type="term" value="C:cell outer membrane"/>
    <property type="evidence" value="ECO:0007669"/>
    <property type="project" value="UniProtKB-SubCell"/>
</dbReference>
<evidence type="ECO:0000256" key="12">
    <source>
        <dbReference type="ARBA" id="ARBA00023139"/>
    </source>
</evidence>
<dbReference type="InterPro" id="IPR049712">
    <property type="entry name" value="Poly_export"/>
</dbReference>
<comment type="caution">
    <text evidence="18">The sequence shown here is derived from an EMBL/GenBank/DDBJ whole genome shotgun (WGS) entry which is preliminary data.</text>
</comment>
<feature type="domain" description="SLBB" evidence="17">
    <location>
        <begin position="169"/>
        <end position="241"/>
    </location>
</feature>
<organism evidence="18 19">
    <name type="scientific">Oharaeibacter diazotrophicus</name>
    <dbReference type="NCBI Taxonomy" id="1920512"/>
    <lineage>
        <taxon>Bacteria</taxon>
        <taxon>Pseudomonadati</taxon>
        <taxon>Pseudomonadota</taxon>
        <taxon>Alphaproteobacteria</taxon>
        <taxon>Hyphomicrobiales</taxon>
        <taxon>Pleomorphomonadaceae</taxon>
        <taxon>Oharaeibacter</taxon>
    </lineage>
</organism>
<dbReference type="GO" id="GO:0015288">
    <property type="term" value="F:porin activity"/>
    <property type="evidence" value="ECO:0007669"/>
    <property type="project" value="UniProtKB-KW"/>
</dbReference>
<evidence type="ECO:0000256" key="9">
    <source>
        <dbReference type="ARBA" id="ARBA00023065"/>
    </source>
</evidence>
<dbReference type="PROSITE" id="PS51257">
    <property type="entry name" value="PROKAR_LIPOPROTEIN"/>
    <property type="match status" value="1"/>
</dbReference>
<keyword evidence="19" id="KW-1185">Reference proteome</keyword>
<evidence type="ECO:0000259" key="17">
    <source>
        <dbReference type="Pfam" id="PF22461"/>
    </source>
</evidence>
<sequence length="385" mass="39950">MQHRFGPVAIALALALGGCGTLPAAGPATRDIVAEKPGVAGLAYQVIDVDQTVLAKLAGRRDDTFKGRFPERGGGASEAIGVGDYVAVTIWEASVGGLFSAGDSASKSATVPEQPVSAAGTIVVPYAGVIKVAGHTPTQVKTIVEQALAGKAIEPQVLVNVTRNATNTVTVIGEVVKGGVVPLAMPGARLLDALAAAGGISAPVNQVFLQVARGGRTVRVPLQTVLQDPGENVQLRPKDTVVALRDPQSFTIFGASGSSSRVEFDASGTTLDQALAKVGGLQTQQADPAAVFLFRFERPDIVGALDPTNADYRAGKQAIPIVYRVNMREASGLFVAKTLRLYDKDTVYVASAPSLELQKFFQLIGTLTQPLQSGLQTASAAEKLQ</sequence>
<dbReference type="Gene3D" id="3.10.560.10">
    <property type="entry name" value="Outer membrane lipoprotein wza domain like"/>
    <property type="match status" value="2"/>
</dbReference>
<gene>
    <name evidence="18" type="ORF">EDD54_4390</name>
</gene>
<evidence type="ECO:0000256" key="5">
    <source>
        <dbReference type="ARBA" id="ARBA00022597"/>
    </source>
</evidence>
<evidence type="ECO:0000256" key="7">
    <source>
        <dbReference type="ARBA" id="ARBA00022729"/>
    </source>
</evidence>
<comment type="subcellular location">
    <subcellularLocation>
        <location evidence="1">Cell outer membrane</location>
        <topology evidence="1">Multi-pass membrane protein</topology>
    </subcellularLocation>
</comment>
<name>A0A4R6R6F7_9HYPH</name>
<dbReference type="RefSeq" id="WP_245515859.1">
    <property type="nucleotide sequence ID" value="NZ_BSPM01000002.1"/>
</dbReference>
<keyword evidence="8" id="KW-0625">Polysaccharide transport</keyword>
<evidence type="ECO:0000256" key="14">
    <source>
        <dbReference type="ARBA" id="ARBA00023288"/>
    </source>
</evidence>
<dbReference type="InterPro" id="IPR003715">
    <property type="entry name" value="Poly_export_N"/>
</dbReference>
<keyword evidence="9" id="KW-0406">Ion transport</keyword>
<protein>
    <submittedName>
        <fullName evidence="18">Polysaccharide export outer membrane protein</fullName>
    </submittedName>
</protein>